<dbReference type="SMART" id="SM00860">
    <property type="entry name" value="SMI1_KNR4"/>
    <property type="match status" value="1"/>
</dbReference>
<comment type="caution">
    <text evidence="2">The sequence shown here is derived from an EMBL/GenBank/DDBJ whole genome shotgun (WGS) entry which is preliminary data.</text>
</comment>
<accession>A0ABS0SL25</accession>
<dbReference type="EMBL" id="JAEFDC010000003">
    <property type="protein sequence ID" value="MBI1646450.1"/>
    <property type="molecule type" value="Genomic_DNA"/>
</dbReference>
<protein>
    <submittedName>
        <fullName evidence="2">SMI1/KNR4 family protein</fullName>
    </submittedName>
</protein>
<reference evidence="2 3" key="1">
    <citation type="journal article" date="2021" name="Int. J. Syst. Evol. Microbiol.">
        <title>Capnocytophaga periodontitidis sp. nov., isolated from subgingival plaque of periodontitis patient.</title>
        <authorList>
            <person name="Zhang Y."/>
            <person name="Qiao D."/>
            <person name="Shi W."/>
            <person name="Wu D."/>
            <person name="Cai M."/>
        </authorList>
    </citation>
    <scope>NUCLEOTIDE SEQUENCE [LARGE SCALE GENOMIC DNA]</scope>
    <source>
        <strain evidence="2 3">051621</strain>
    </source>
</reference>
<evidence type="ECO:0000313" key="3">
    <source>
        <dbReference type="Proteomes" id="UP000641139"/>
    </source>
</evidence>
<dbReference type="Proteomes" id="UP000641139">
    <property type="component" value="Unassembled WGS sequence"/>
</dbReference>
<evidence type="ECO:0000259" key="1">
    <source>
        <dbReference type="SMART" id="SM00860"/>
    </source>
</evidence>
<gene>
    <name evidence="2" type="ORF">I7X30_05175</name>
</gene>
<dbReference type="SUPFAM" id="SSF160631">
    <property type="entry name" value="SMI1/KNR4-like"/>
    <property type="match status" value="1"/>
</dbReference>
<name>A0ABS0SL25_9FLAO</name>
<evidence type="ECO:0000313" key="2">
    <source>
        <dbReference type="EMBL" id="MBI1646450.1"/>
    </source>
</evidence>
<feature type="domain" description="Knr4/Smi1-like" evidence="1">
    <location>
        <begin position="25"/>
        <end position="143"/>
    </location>
</feature>
<sequence>MTNNFKNKVDSYLSSEVGKLFIRYKNDAKDIDYTEKELGITIDDALKYVLLTYGGAYIGVDLLPCSKDPNNKNQETILDYTKSIRDYYKETNVCHSIQSGYVISIEENGDIIFINSENKVKIFYHDTNEEELLAKDFESFIIDSISIV</sequence>
<dbReference type="InterPro" id="IPR018958">
    <property type="entry name" value="Knr4/Smi1-like_dom"/>
</dbReference>
<proteinExistence type="predicted"/>
<dbReference type="Pfam" id="PF14567">
    <property type="entry name" value="SUKH_5"/>
    <property type="match status" value="1"/>
</dbReference>
<dbReference type="InterPro" id="IPR037883">
    <property type="entry name" value="Knr4/Smi1-like_sf"/>
</dbReference>
<keyword evidence="3" id="KW-1185">Reference proteome</keyword>
<dbReference type="Gene3D" id="3.40.1580.10">
    <property type="entry name" value="SMI1/KNR4-like"/>
    <property type="match status" value="1"/>
</dbReference>
<dbReference type="RefSeq" id="WP_198466283.1">
    <property type="nucleotide sequence ID" value="NZ_JAEFDC010000003.1"/>
</dbReference>
<organism evidence="2 3">
    <name type="scientific">Capnocytophaga periodontitidis</name>
    <dbReference type="NCBI Taxonomy" id="2795027"/>
    <lineage>
        <taxon>Bacteria</taxon>
        <taxon>Pseudomonadati</taxon>
        <taxon>Bacteroidota</taxon>
        <taxon>Flavobacteriia</taxon>
        <taxon>Flavobacteriales</taxon>
        <taxon>Flavobacteriaceae</taxon>
        <taxon>Capnocytophaga</taxon>
    </lineage>
</organism>